<gene>
    <name evidence="1" type="ORF">MNBD_NITROSPIRAE02-19</name>
</gene>
<evidence type="ECO:0000313" key="1">
    <source>
        <dbReference type="EMBL" id="VAX26921.1"/>
    </source>
</evidence>
<dbReference type="Gene3D" id="3.90.226.10">
    <property type="entry name" value="2-enoyl-CoA Hydratase, Chain A, domain 1"/>
    <property type="match status" value="1"/>
</dbReference>
<protein>
    <recommendedName>
        <fullName evidence="2">Periplasmic serine proteases (ClpP class)</fullName>
    </recommendedName>
</protein>
<dbReference type="Pfam" id="PF01972">
    <property type="entry name" value="SDH_protease"/>
    <property type="match status" value="1"/>
</dbReference>
<organism evidence="1">
    <name type="scientific">hydrothermal vent metagenome</name>
    <dbReference type="NCBI Taxonomy" id="652676"/>
    <lineage>
        <taxon>unclassified sequences</taxon>
        <taxon>metagenomes</taxon>
        <taxon>ecological metagenomes</taxon>
    </lineage>
</organism>
<feature type="non-terminal residue" evidence="1">
    <location>
        <position position="260"/>
    </location>
</feature>
<dbReference type="NCBIfam" id="NF047768">
    <property type="entry name" value="Clp_like_SDH"/>
    <property type="match status" value="1"/>
</dbReference>
<proteinExistence type="predicted"/>
<accession>A0A3B1CK88</accession>
<sequence>MNVDIFSIFWLFFMLTALQPVLKQRLLEASRQKLIAKIEKKRSSRVILLAHRQETMSLLGFPIFRYININDSEEVIRAIHMTDPEMPLDLVLHTPGGLVLASYQIAHAIKRHRGKVTVFVPHYAMSGGTLIALSADEIVMGEHAVLGPVDPQLGEYPAASLVKLVETKRLSDIDDRTWLLADIGKKAMAQLKKQVGSLLEGRYPPDRAEELATILSEGRWTHDYPITYEEATALGLNVSNNIPPEFYQLMSLYPQPVRQQ</sequence>
<dbReference type="InterPro" id="IPR002825">
    <property type="entry name" value="Pept_S49_ser-pept_pro"/>
</dbReference>
<name>A0A3B1CK88_9ZZZZ</name>
<dbReference type="InterPro" id="IPR029045">
    <property type="entry name" value="ClpP/crotonase-like_dom_sf"/>
</dbReference>
<dbReference type="PANTHER" id="PTHR35984:SF1">
    <property type="entry name" value="PERIPLASMIC SERINE PROTEASE"/>
    <property type="match status" value="1"/>
</dbReference>
<dbReference type="AlphaFoldDB" id="A0A3B1CK88"/>
<dbReference type="PANTHER" id="PTHR35984">
    <property type="entry name" value="PERIPLASMIC SERINE PROTEASE"/>
    <property type="match status" value="1"/>
</dbReference>
<dbReference type="SUPFAM" id="SSF52096">
    <property type="entry name" value="ClpP/crotonase"/>
    <property type="match status" value="1"/>
</dbReference>
<dbReference type="GO" id="GO:0016020">
    <property type="term" value="C:membrane"/>
    <property type="evidence" value="ECO:0007669"/>
    <property type="project" value="InterPro"/>
</dbReference>
<reference evidence="1" key="1">
    <citation type="submission" date="2018-06" db="EMBL/GenBank/DDBJ databases">
        <authorList>
            <person name="Zhirakovskaya E."/>
        </authorList>
    </citation>
    <scope>NUCLEOTIDE SEQUENCE</scope>
</reference>
<dbReference type="EMBL" id="UOGH01000014">
    <property type="protein sequence ID" value="VAX26921.1"/>
    <property type="molecule type" value="Genomic_DNA"/>
</dbReference>
<evidence type="ECO:0008006" key="2">
    <source>
        <dbReference type="Google" id="ProtNLM"/>
    </source>
</evidence>